<feature type="transmembrane region" description="Helical" evidence="1">
    <location>
        <begin position="337"/>
        <end position="359"/>
    </location>
</feature>
<feature type="transmembrane region" description="Helical" evidence="1">
    <location>
        <begin position="251"/>
        <end position="269"/>
    </location>
</feature>
<keyword evidence="1" id="KW-0812">Transmembrane</keyword>
<organism evidence="2 3">
    <name type="scientific">Collinsella aerofaciens</name>
    <dbReference type="NCBI Taxonomy" id="74426"/>
    <lineage>
        <taxon>Bacteria</taxon>
        <taxon>Bacillati</taxon>
        <taxon>Actinomycetota</taxon>
        <taxon>Coriobacteriia</taxon>
        <taxon>Coriobacteriales</taxon>
        <taxon>Coriobacteriaceae</taxon>
        <taxon>Collinsella</taxon>
    </lineage>
</organism>
<feature type="transmembrane region" description="Helical" evidence="1">
    <location>
        <begin position="103"/>
        <end position="127"/>
    </location>
</feature>
<accession>A0A2D1TYQ1</accession>
<feature type="transmembrane region" description="Helical" evidence="1">
    <location>
        <begin position="50"/>
        <end position="72"/>
    </location>
</feature>
<gene>
    <name evidence="2" type="ORF">CSV91_07950</name>
</gene>
<protein>
    <recommendedName>
        <fullName evidence="4">MFS transporter</fullName>
    </recommendedName>
</protein>
<dbReference type="Proteomes" id="UP000225608">
    <property type="component" value="Chromosome"/>
</dbReference>
<dbReference type="InterPro" id="IPR036259">
    <property type="entry name" value="MFS_trans_sf"/>
</dbReference>
<dbReference type="InterPro" id="IPR011701">
    <property type="entry name" value="MFS"/>
</dbReference>
<feature type="transmembrane region" description="Helical" evidence="1">
    <location>
        <begin position="12"/>
        <end position="30"/>
    </location>
</feature>
<feature type="transmembrane region" description="Helical" evidence="1">
    <location>
        <begin position="165"/>
        <end position="184"/>
    </location>
</feature>
<feature type="transmembrane region" description="Helical" evidence="1">
    <location>
        <begin position="139"/>
        <end position="159"/>
    </location>
</feature>
<dbReference type="KEGG" id="caer:CSV91_07950"/>
<feature type="transmembrane region" description="Helical" evidence="1">
    <location>
        <begin position="371"/>
        <end position="389"/>
    </location>
</feature>
<dbReference type="AlphaFoldDB" id="A0A2D1TYQ1"/>
<evidence type="ECO:0008006" key="4">
    <source>
        <dbReference type="Google" id="ProtNLM"/>
    </source>
</evidence>
<dbReference type="Pfam" id="PF07690">
    <property type="entry name" value="MFS_1"/>
    <property type="match status" value="1"/>
</dbReference>
<dbReference type="GO" id="GO:0022857">
    <property type="term" value="F:transmembrane transporter activity"/>
    <property type="evidence" value="ECO:0007669"/>
    <property type="project" value="InterPro"/>
</dbReference>
<evidence type="ECO:0000313" key="2">
    <source>
        <dbReference type="EMBL" id="ATP54465.1"/>
    </source>
</evidence>
<keyword evidence="1" id="KW-0472">Membrane</keyword>
<name>A0A2D1TYQ1_9ACTN</name>
<feature type="transmembrane region" description="Helical" evidence="1">
    <location>
        <begin position="217"/>
        <end position="239"/>
    </location>
</feature>
<keyword evidence="1" id="KW-1133">Transmembrane helix</keyword>
<feature type="transmembrane region" description="Helical" evidence="1">
    <location>
        <begin position="281"/>
        <end position="301"/>
    </location>
</feature>
<proteinExistence type="predicted"/>
<evidence type="ECO:0000256" key="1">
    <source>
        <dbReference type="SAM" id="Phobius"/>
    </source>
</evidence>
<evidence type="ECO:0000313" key="3">
    <source>
        <dbReference type="Proteomes" id="UP000225608"/>
    </source>
</evidence>
<reference evidence="2 3" key="1">
    <citation type="submission" date="2017-10" db="EMBL/GenBank/DDBJ databases">
        <title>Complete genome sequence of Collinsella aerofaciens isolated from the gut of a healthy adult Indian.</title>
        <authorList>
            <person name="Bag S."/>
            <person name="Ghosh T.S."/>
            <person name="Das B."/>
        </authorList>
    </citation>
    <scope>NUCLEOTIDE SEQUENCE [LARGE SCALE GENOMIC DNA]</scope>
    <source>
        <strain evidence="3">indica</strain>
    </source>
</reference>
<feature type="transmembrane region" description="Helical" evidence="1">
    <location>
        <begin position="307"/>
        <end position="330"/>
    </location>
</feature>
<sequence length="396" mass="39772">MIDVSKGTVEKYALLFVVCGVVFAANYAQYQVSGLAHMVVSSLRLSSAEFSAVLFAPFIPAVVFGMPAGVCADRRGVKALVFFASAVSAAAAVARVACSSFATLFAASMLLGAAPCVINAIALKVLGPAFGDDTDRAMGWFYAAGSAGIACSLATSPLFAAAGQAYVLAAVLFAVFGLLWLLVAPSADAVRAASDGGAGDSVPMAGAFGTVAKMPMIWLVAVLLGVALASATAYSGYLVSALEVSIEPQTAGVLASFVTLGSIVGSVVGPYMRAQFKDYRAFMALSAVAGGVLMWAGEAFISTSSIGLMFAIGIASAVAGPVVQSLPYMLPGVRDGLAGSAGGVVSTVSLGLTFLIPVVLSCCIGESYETLLLGCAVLFGATALASPLLPSPDSLT</sequence>
<dbReference type="Gene3D" id="1.20.1250.20">
    <property type="entry name" value="MFS general substrate transporter like domains"/>
    <property type="match status" value="1"/>
</dbReference>
<dbReference type="EMBL" id="CP024160">
    <property type="protein sequence ID" value="ATP54465.1"/>
    <property type="molecule type" value="Genomic_DNA"/>
</dbReference>
<dbReference type="SUPFAM" id="SSF103473">
    <property type="entry name" value="MFS general substrate transporter"/>
    <property type="match status" value="1"/>
</dbReference>